<gene>
    <name evidence="3" type="primary">Necator_chrI.g2864</name>
    <name evidence="3" type="ORF">RB195_006736</name>
</gene>
<comment type="caution">
    <text evidence="3">The sequence shown here is derived from an EMBL/GenBank/DDBJ whole genome shotgun (WGS) entry which is preliminary data.</text>
</comment>
<feature type="compositionally biased region" description="Basic and acidic residues" evidence="1">
    <location>
        <begin position="69"/>
        <end position="99"/>
    </location>
</feature>
<protein>
    <recommendedName>
        <fullName evidence="2">Calponin-homology (CH) domain-containing protein</fullName>
    </recommendedName>
</protein>
<accession>A0ABR1BU04</accession>
<organism evidence="3 4">
    <name type="scientific">Necator americanus</name>
    <name type="common">Human hookworm</name>
    <dbReference type="NCBI Taxonomy" id="51031"/>
    <lineage>
        <taxon>Eukaryota</taxon>
        <taxon>Metazoa</taxon>
        <taxon>Ecdysozoa</taxon>
        <taxon>Nematoda</taxon>
        <taxon>Chromadorea</taxon>
        <taxon>Rhabditida</taxon>
        <taxon>Rhabditina</taxon>
        <taxon>Rhabditomorpha</taxon>
        <taxon>Strongyloidea</taxon>
        <taxon>Ancylostomatidae</taxon>
        <taxon>Bunostominae</taxon>
        <taxon>Necator</taxon>
    </lineage>
</organism>
<evidence type="ECO:0000313" key="3">
    <source>
        <dbReference type="EMBL" id="KAK6729861.1"/>
    </source>
</evidence>
<feature type="compositionally biased region" description="Basic and acidic residues" evidence="1">
    <location>
        <begin position="237"/>
        <end position="270"/>
    </location>
</feature>
<dbReference type="SMART" id="SM00033">
    <property type="entry name" value="CH"/>
    <property type="match status" value="1"/>
</dbReference>
<dbReference type="Proteomes" id="UP001303046">
    <property type="component" value="Unassembled WGS sequence"/>
</dbReference>
<reference evidence="3 4" key="1">
    <citation type="submission" date="2023-08" db="EMBL/GenBank/DDBJ databases">
        <title>A Necator americanus chromosomal reference genome.</title>
        <authorList>
            <person name="Ilik V."/>
            <person name="Petrzelkova K.J."/>
            <person name="Pardy F."/>
            <person name="Fuh T."/>
            <person name="Niatou-Singa F.S."/>
            <person name="Gouil Q."/>
            <person name="Baker L."/>
            <person name="Ritchie M.E."/>
            <person name="Jex A.R."/>
            <person name="Gazzola D."/>
            <person name="Li H."/>
            <person name="Toshio Fujiwara R."/>
            <person name="Zhan B."/>
            <person name="Aroian R.V."/>
            <person name="Pafco B."/>
            <person name="Schwarz E.M."/>
        </authorList>
    </citation>
    <scope>NUCLEOTIDE SEQUENCE [LARGE SCALE GENOMIC DNA]</scope>
    <source>
        <strain evidence="3 4">Aroian</strain>
        <tissue evidence="3">Whole animal</tissue>
    </source>
</reference>
<feature type="compositionally biased region" description="Basic residues" evidence="1">
    <location>
        <begin position="102"/>
        <end position="112"/>
    </location>
</feature>
<evidence type="ECO:0000256" key="1">
    <source>
        <dbReference type="SAM" id="MobiDB-lite"/>
    </source>
</evidence>
<name>A0ABR1BU04_NECAM</name>
<dbReference type="EMBL" id="JAVFWL010000001">
    <property type="protein sequence ID" value="KAK6729861.1"/>
    <property type="molecule type" value="Genomic_DNA"/>
</dbReference>
<feature type="compositionally biased region" description="Basic and acidic residues" evidence="1">
    <location>
        <begin position="113"/>
        <end position="127"/>
    </location>
</feature>
<evidence type="ECO:0000259" key="2">
    <source>
        <dbReference type="SMART" id="SM00033"/>
    </source>
</evidence>
<feature type="region of interest" description="Disordered" evidence="1">
    <location>
        <begin position="357"/>
        <end position="407"/>
    </location>
</feature>
<sequence>MDRFAFASDVCTKMRAFTGTLSGVMRSPVVITNHSPHIHLTMSEEQKIVQEIVEEQAPALPSSEPPTEDVGKPPESEVTEEPKAEEKPTDEAAKEEKPASRIFKRPTLKWGKKRDEPAAPKEPEQAKDIREDALGWIAQQIPPAVHKVNFYVLDWAQKLAYDESERPALPGKDCSMTRNQFLSHLRDGKLLAALANKLQPGAVDIEPEVAVKEPAALTESVPAAEGEKPTETPAEPEASKDEEGKGEPAVEPAKPEEKPAPTEKTPKEKQAELVGKFASWAKESLGLDEGKAMTAADLLEKGKAGYPAVFETLWQLALKAQEKFQQEGIDVDAVLAAASQVVRTNIIQSFLNFFRRRPAPATEKKDEPVQPPAGGGDAAPNAPEGEQVVEEECKKVDALTSPAVAAN</sequence>
<keyword evidence="4" id="KW-1185">Reference proteome</keyword>
<feature type="domain" description="Calponin-homology (CH)" evidence="2">
    <location>
        <begin position="129"/>
        <end position="316"/>
    </location>
</feature>
<feature type="region of interest" description="Disordered" evidence="1">
    <location>
        <begin position="217"/>
        <end position="270"/>
    </location>
</feature>
<dbReference type="InterPro" id="IPR001715">
    <property type="entry name" value="CH_dom"/>
</dbReference>
<dbReference type="InterPro" id="IPR036872">
    <property type="entry name" value="CH_dom_sf"/>
</dbReference>
<dbReference type="Gene3D" id="1.10.418.10">
    <property type="entry name" value="Calponin-like domain"/>
    <property type="match status" value="1"/>
</dbReference>
<proteinExistence type="predicted"/>
<feature type="region of interest" description="Disordered" evidence="1">
    <location>
        <begin position="53"/>
        <end position="127"/>
    </location>
</feature>
<dbReference type="SUPFAM" id="SSF47576">
    <property type="entry name" value="Calponin-homology domain, CH-domain"/>
    <property type="match status" value="1"/>
</dbReference>
<evidence type="ECO:0000313" key="4">
    <source>
        <dbReference type="Proteomes" id="UP001303046"/>
    </source>
</evidence>